<name>A0AAX3JBU6_9GAMM</name>
<sequence length="144" mass="15874">MSYKLYFQYANGTKSHTLSTGSQRDARLHLDYLLSEKEPRSLAKQIVIMYGAEIIMEACPTLEDDAIRGTARWRRAGNTQQMHNPVTASIYMPLAAREFLVNQGDGSLAAGMRKIMLEIGGPEVAAGYMIDTTANSGCVNHSMN</sequence>
<evidence type="ECO:0000313" key="2">
    <source>
        <dbReference type="Proteomes" id="UP000433737"/>
    </source>
</evidence>
<accession>A0AAX3JBU6</accession>
<reference evidence="1 2" key="1">
    <citation type="submission" date="2019-10" db="EMBL/GenBank/DDBJ databases">
        <authorList>
            <person name="Karimi E."/>
        </authorList>
    </citation>
    <scope>NUCLEOTIDE SEQUENCE [LARGE SCALE GENOMIC DNA]</scope>
    <source>
        <strain evidence="1">Pantoea sp. 111</strain>
    </source>
</reference>
<dbReference type="EMBL" id="CABWMH010000052">
    <property type="protein sequence ID" value="VXC58664.1"/>
    <property type="molecule type" value="Genomic_DNA"/>
</dbReference>
<dbReference type="AlphaFoldDB" id="A0AAX3JBU6"/>
<protein>
    <submittedName>
        <fullName evidence="1">Uncharacterized protein</fullName>
    </submittedName>
</protein>
<dbReference type="RefSeq" id="WP_159224196.1">
    <property type="nucleotide sequence ID" value="NZ_LR733503.1"/>
</dbReference>
<dbReference type="Proteomes" id="UP000433737">
    <property type="component" value="Unassembled WGS sequence"/>
</dbReference>
<organism evidence="1 2">
    <name type="scientific">Pantoea brenneri</name>
    <dbReference type="NCBI Taxonomy" id="472694"/>
    <lineage>
        <taxon>Bacteria</taxon>
        <taxon>Pseudomonadati</taxon>
        <taxon>Pseudomonadota</taxon>
        <taxon>Gammaproteobacteria</taxon>
        <taxon>Enterobacterales</taxon>
        <taxon>Erwiniaceae</taxon>
        <taxon>Pantoea</taxon>
    </lineage>
</organism>
<evidence type="ECO:0000313" key="1">
    <source>
        <dbReference type="EMBL" id="VXC58664.1"/>
    </source>
</evidence>
<comment type="caution">
    <text evidence="1">The sequence shown here is derived from an EMBL/GenBank/DDBJ whole genome shotgun (WGS) entry which is preliminary data.</text>
</comment>
<gene>
    <name evidence="1" type="ORF">PANT111_560012</name>
</gene>
<proteinExistence type="predicted"/>